<name>A0A2G2ZIM8_CAPAN</name>
<protein>
    <recommendedName>
        <fullName evidence="2">SAP domain-containing protein</fullName>
    </recommendedName>
</protein>
<feature type="compositionally biased region" description="Basic and acidic residues" evidence="1">
    <location>
        <begin position="689"/>
        <end position="699"/>
    </location>
</feature>
<keyword evidence="4" id="KW-1185">Reference proteome</keyword>
<accession>A0A2G2ZIM8</accession>
<evidence type="ECO:0000313" key="4">
    <source>
        <dbReference type="Proteomes" id="UP000222542"/>
    </source>
</evidence>
<evidence type="ECO:0000256" key="1">
    <source>
        <dbReference type="SAM" id="MobiDB-lite"/>
    </source>
</evidence>
<feature type="domain" description="SAP" evidence="2">
    <location>
        <begin position="133"/>
        <end position="167"/>
    </location>
</feature>
<evidence type="ECO:0000313" key="3">
    <source>
        <dbReference type="EMBL" id="PHT81840.1"/>
    </source>
</evidence>
<feature type="region of interest" description="Disordered" evidence="1">
    <location>
        <begin position="656"/>
        <end position="699"/>
    </location>
</feature>
<reference evidence="3 4" key="1">
    <citation type="journal article" date="2014" name="Nat. Genet.">
        <title>Genome sequence of the hot pepper provides insights into the evolution of pungency in Capsicum species.</title>
        <authorList>
            <person name="Kim S."/>
            <person name="Park M."/>
            <person name="Yeom S.I."/>
            <person name="Kim Y.M."/>
            <person name="Lee J.M."/>
            <person name="Lee H.A."/>
            <person name="Seo E."/>
            <person name="Choi J."/>
            <person name="Cheong K."/>
            <person name="Kim K.T."/>
            <person name="Jung K."/>
            <person name="Lee G.W."/>
            <person name="Oh S.K."/>
            <person name="Bae C."/>
            <person name="Kim S.B."/>
            <person name="Lee H.Y."/>
            <person name="Kim S.Y."/>
            <person name="Kim M.S."/>
            <person name="Kang B.C."/>
            <person name="Jo Y.D."/>
            <person name="Yang H.B."/>
            <person name="Jeong H.J."/>
            <person name="Kang W.H."/>
            <person name="Kwon J.K."/>
            <person name="Shin C."/>
            <person name="Lim J.Y."/>
            <person name="Park J.H."/>
            <person name="Huh J.H."/>
            <person name="Kim J.S."/>
            <person name="Kim B.D."/>
            <person name="Cohen O."/>
            <person name="Paran I."/>
            <person name="Suh M.C."/>
            <person name="Lee S.B."/>
            <person name="Kim Y.K."/>
            <person name="Shin Y."/>
            <person name="Noh S.J."/>
            <person name="Park J."/>
            <person name="Seo Y.S."/>
            <person name="Kwon S.Y."/>
            <person name="Kim H.A."/>
            <person name="Park J.M."/>
            <person name="Kim H.J."/>
            <person name="Choi S.B."/>
            <person name="Bosland P.W."/>
            <person name="Reeves G."/>
            <person name="Jo S.H."/>
            <person name="Lee B.W."/>
            <person name="Cho H.T."/>
            <person name="Choi H.S."/>
            <person name="Lee M.S."/>
            <person name="Yu Y."/>
            <person name="Do Choi Y."/>
            <person name="Park B.S."/>
            <person name="van Deynze A."/>
            <person name="Ashrafi H."/>
            <person name="Hill T."/>
            <person name="Kim W.T."/>
            <person name="Pai H.S."/>
            <person name="Ahn H.K."/>
            <person name="Yeam I."/>
            <person name="Giovannoni J.J."/>
            <person name="Rose J.K."/>
            <person name="Sorensen I."/>
            <person name="Lee S.J."/>
            <person name="Kim R.W."/>
            <person name="Choi I.Y."/>
            <person name="Choi B.S."/>
            <person name="Lim J.S."/>
            <person name="Lee Y.H."/>
            <person name="Choi D."/>
        </authorList>
    </citation>
    <scope>NUCLEOTIDE SEQUENCE [LARGE SCALE GENOMIC DNA]</scope>
    <source>
        <strain evidence="4">cv. CM334</strain>
    </source>
</reference>
<comment type="caution">
    <text evidence="3">The sequence shown here is derived from an EMBL/GenBank/DDBJ whole genome shotgun (WGS) entry which is preliminary data.</text>
</comment>
<dbReference type="Gramene" id="PHT81840">
    <property type="protein sequence ID" value="PHT81840"/>
    <property type="gene ID" value="T459_14855"/>
</dbReference>
<feature type="compositionally biased region" description="Basic and acidic residues" evidence="1">
    <location>
        <begin position="656"/>
        <end position="677"/>
    </location>
</feature>
<organism evidence="3 4">
    <name type="scientific">Capsicum annuum</name>
    <name type="common">Capsicum pepper</name>
    <dbReference type="NCBI Taxonomy" id="4072"/>
    <lineage>
        <taxon>Eukaryota</taxon>
        <taxon>Viridiplantae</taxon>
        <taxon>Streptophyta</taxon>
        <taxon>Embryophyta</taxon>
        <taxon>Tracheophyta</taxon>
        <taxon>Spermatophyta</taxon>
        <taxon>Magnoliopsida</taxon>
        <taxon>eudicotyledons</taxon>
        <taxon>Gunneridae</taxon>
        <taxon>Pentapetalae</taxon>
        <taxon>asterids</taxon>
        <taxon>lamiids</taxon>
        <taxon>Solanales</taxon>
        <taxon>Solanaceae</taxon>
        <taxon>Solanoideae</taxon>
        <taxon>Capsiceae</taxon>
        <taxon>Capsicum</taxon>
    </lineage>
</organism>
<sequence length="722" mass="81295">MFILLQGADELLFKEMKTQDSVDSISRLSKKELQDLCRKHGLSPYKTKPNLLSSLVTYIKGADELLFKEMKTQDSVDSISRLSKKELQDLCRKHGLSPYKTKPNLLSSLVTYIKGTDELLLKEMKTKDSVNSLSRLSKKELQNLCRKHGLSPYKTKPNLVNTLITYVKGAESFSIKEMKTNGSGNSIYSLPKKKLQELCKKYGLSPYKTKPILVDSLINYFKGEIEHMIHDDEFIINLCHDRMISKLVGQKADIETSEGNEYKILDSSGIRSTSKEILFSRFILQCDEKGFERGFHSPRISFSKNAFTSDMKSMRVPSFEFSVLSEDGINLIVDLNSCPSDSFKRLEKKACVCHNLQNHKLQSFCQEIQYLGNNRKLTSSFLWKTNSDSGFNSGHAQTVSSASLRGTADVVCHTENTDDASLGFSATTKSCDGSVETYTRSERKKESPSSFRTICGVQNMNITDVNTFMGEEEITCVGLNTLRASEKTEVINRTVNVEAYNPENSKEVLNDRLCKSLHASLEKVAISSPADVPELKHNKNENQNRRLCDVSCLDSERQGQRSCVPEKLIVLSHLSTKTDFIELDASEIGSHHQHSLYSSSGKDCFRNLVDAAESLRSIRHCSEDSCSIFPDDTPSAALEDNLKQVNVTMSSFLQARDSHANRTEASKELLKKQKEQLSHGGKKRKRHDGKSDNVHHCNDGRILRSAKRLPRRSIRLVSKVCI</sequence>
<feature type="domain" description="SAP" evidence="2">
    <location>
        <begin position="79"/>
        <end position="113"/>
    </location>
</feature>
<dbReference type="EMBL" id="AYRZ02000005">
    <property type="protein sequence ID" value="PHT81840.1"/>
    <property type="molecule type" value="Genomic_DNA"/>
</dbReference>
<dbReference type="SMART" id="SM00513">
    <property type="entry name" value="SAP"/>
    <property type="match status" value="4"/>
</dbReference>
<dbReference type="Proteomes" id="UP000222542">
    <property type="component" value="Unassembled WGS sequence"/>
</dbReference>
<proteinExistence type="predicted"/>
<reference evidence="3 4" key="2">
    <citation type="journal article" date="2017" name="Genome Biol.">
        <title>New reference genome sequences of hot pepper reveal the massive evolution of plant disease-resistance genes by retroduplication.</title>
        <authorList>
            <person name="Kim S."/>
            <person name="Park J."/>
            <person name="Yeom S.I."/>
            <person name="Kim Y.M."/>
            <person name="Seo E."/>
            <person name="Kim K.T."/>
            <person name="Kim M.S."/>
            <person name="Lee J.M."/>
            <person name="Cheong K."/>
            <person name="Shin H.S."/>
            <person name="Kim S.B."/>
            <person name="Han K."/>
            <person name="Lee J."/>
            <person name="Park M."/>
            <person name="Lee H.A."/>
            <person name="Lee H.Y."/>
            <person name="Lee Y."/>
            <person name="Oh S."/>
            <person name="Lee J.H."/>
            <person name="Choi E."/>
            <person name="Choi E."/>
            <person name="Lee S.E."/>
            <person name="Jeon J."/>
            <person name="Kim H."/>
            <person name="Choi G."/>
            <person name="Song H."/>
            <person name="Lee J."/>
            <person name="Lee S.C."/>
            <person name="Kwon J.K."/>
            <person name="Lee H.Y."/>
            <person name="Koo N."/>
            <person name="Hong Y."/>
            <person name="Kim R.W."/>
            <person name="Kang W.H."/>
            <person name="Huh J.H."/>
            <person name="Kang B.C."/>
            <person name="Yang T.J."/>
            <person name="Lee Y.H."/>
            <person name="Bennetzen J.L."/>
            <person name="Choi D."/>
        </authorList>
    </citation>
    <scope>NUCLEOTIDE SEQUENCE [LARGE SCALE GENOMIC DNA]</scope>
    <source>
        <strain evidence="4">cv. CM334</strain>
    </source>
</reference>
<feature type="domain" description="SAP" evidence="2">
    <location>
        <begin position="187"/>
        <end position="221"/>
    </location>
</feature>
<gene>
    <name evidence="3" type="ORF">T459_14855</name>
</gene>
<evidence type="ECO:0000259" key="2">
    <source>
        <dbReference type="SMART" id="SM00513"/>
    </source>
</evidence>
<dbReference type="InterPro" id="IPR003034">
    <property type="entry name" value="SAP_dom"/>
</dbReference>
<dbReference type="AlphaFoldDB" id="A0A2G2ZIM8"/>
<dbReference type="PANTHER" id="PTHR36376:SF1">
    <property type="entry name" value="OS09G0514700 PROTEIN"/>
    <property type="match status" value="1"/>
</dbReference>
<feature type="domain" description="SAP" evidence="2">
    <location>
        <begin position="25"/>
        <end position="59"/>
    </location>
</feature>
<dbReference type="PANTHER" id="PTHR36376">
    <property type="entry name" value="OS09G0514700 PROTEIN"/>
    <property type="match status" value="1"/>
</dbReference>